<feature type="region of interest" description="Disordered" evidence="1">
    <location>
        <begin position="81"/>
        <end position="106"/>
    </location>
</feature>
<dbReference type="EMBL" id="SHMP01000004">
    <property type="protein sequence ID" value="RZV10944.1"/>
    <property type="molecule type" value="Genomic_DNA"/>
</dbReference>
<reference evidence="3 4" key="1">
    <citation type="submission" date="2019-02" db="EMBL/GenBank/DDBJ databases">
        <title>Genomic Encyclopedia of Archaeal and Bacterial Type Strains, Phase II (KMG-II): from individual species to whole genera.</title>
        <authorList>
            <person name="Goeker M."/>
        </authorList>
    </citation>
    <scope>NUCLEOTIDE SEQUENCE [LARGE SCALE GENOMIC DNA]</scope>
    <source>
        <strain evidence="3 4">DSM 18328</strain>
    </source>
</reference>
<evidence type="ECO:0000313" key="3">
    <source>
        <dbReference type="EMBL" id="RZV10944.1"/>
    </source>
</evidence>
<protein>
    <submittedName>
        <fullName evidence="3">Uncharacterized protein DUF1628</fullName>
    </submittedName>
</protein>
<comment type="caution">
    <text evidence="3">The sequence shown here is derived from an EMBL/GenBank/DDBJ whole genome shotgun (WGS) entry which is preliminary data.</text>
</comment>
<dbReference type="AlphaFoldDB" id="A0A482Y874"/>
<evidence type="ECO:0000259" key="2">
    <source>
        <dbReference type="Pfam" id="PF07790"/>
    </source>
</evidence>
<dbReference type="Proteomes" id="UP000291097">
    <property type="component" value="Unassembled WGS sequence"/>
</dbReference>
<dbReference type="InterPro" id="IPR012859">
    <property type="entry name" value="Pilin_N_archaeal"/>
</dbReference>
<feature type="compositionally biased region" description="Polar residues" evidence="1">
    <location>
        <begin position="81"/>
        <end position="97"/>
    </location>
</feature>
<evidence type="ECO:0000313" key="4">
    <source>
        <dbReference type="Proteomes" id="UP000291097"/>
    </source>
</evidence>
<proteinExistence type="predicted"/>
<sequence>MVAITVILAAVIAAFVLDMGSGVEQNAQAGANVEFDSTNDEISITYSSTQNADYIKSELSGGSSNTAYLCSPGSKVTYGSSVTTSGEVENSAGNCDGTTDTAPSSVTVSDSTSYDVIVTAVKGDTQTVIAEESDTL</sequence>
<gene>
    <name evidence="3" type="ORF">BDK88_2158</name>
</gene>
<evidence type="ECO:0000256" key="1">
    <source>
        <dbReference type="SAM" id="MobiDB-lite"/>
    </source>
</evidence>
<dbReference type="Pfam" id="PF07790">
    <property type="entry name" value="Pilin_N"/>
    <property type="match status" value="1"/>
</dbReference>
<accession>A0A482Y874</accession>
<organism evidence="3 4">
    <name type="scientific">Natrinema hispanicum</name>
    <dbReference type="NCBI Taxonomy" id="392421"/>
    <lineage>
        <taxon>Archaea</taxon>
        <taxon>Methanobacteriati</taxon>
        <taxon>Methanobacteriota</taxon>
        <taxon>Stenosarchaea group</taxon>
        <taxon>Halobacteria</taxon>
        <taxon>Halobacteriales</taxon>
        <taxon>Natrialbaceae</taxon>
        <taxon>Natrinema</taxon>
    </lineage>
</organism>
<name>A0A482Y874_9EURY</name>
<feature type="domain" description="Archaeal Type IV pilin N-terminal" evidence="2">
    <location>
        <begin position="1"/>
        <end position="48"/>
    </location>
</feature>